<evidence type="ECO:0000256" key="2">
    <source>
        <dbReference type="ARBA" id="ARBA00022525"/>
    </source>
</evidence>
<dbReference type="Proteomes" id="UP000676079">
    <property type="component" value="Chromosome"/>
</dbReference>
<feature type="signal peptide" evidence="7">
    <location>
        <begin position="1"/>
        <end position="34"/>
    </location>
</feature>
<evidence type="ECO:0000313" key="10">
    <source>
        <dbReference type="Proteomes" id="UP000676079"/>
    </source>
</evidence>
<feature type="chain" id="PRO_5047388354" evidence="7">
    <location>
        <begin position="35"/>
        <end position="254"/>
    </location>
</feature>
<keyword evidence="2" id="KW-0964">Secreted</keyword>
<dbReference type="NCBIfam" id="TIGR01167">
    <property type="entry name" value="LPXTG_anchor"/>
    <property type="match status" value="1"/>
</dbReference>
<reference evidence="9 10" key="1">
    <citation type="submission" date="2021-05" db="EMBL/GenBank/DDBJ databases">
        <title>Direct Submission.</title>
        <authorList>
            <person name="Li K."/>
            <person name="Gao J."/>
        </authorList>
    </citation>
    <scope>NUCLEOTIDE SEQUENCE [LARGE SCALE GENOMIC DNA]</scope>
    <source>
        <strain evidence="9 10">Mg02</strain>
    </source>
</reference>
<evidence type="ECO:0000256" key="5">
    <source>
        <dbReference type="SAM" id="MobiDB-lite"/>
    </source>
</evidence>
<keyword evidence="1" id="KW-0134">Cell wall</keyword>
<feature type="region of interest" description="Disordered" evidence="5">
    <location>
        <begin position="134"/>
        <end position="222"/>
    </location>
</feature>
<accession>A0ABX8BS63</accession>
<dbReference type="RefSeq" id="WP_220565202.1">
    <property type="nucleotide sequence ID" value="NZ_CP074133.1"/>
</dbReference>
<keyword evidence="10" id="KW-1185">Reference proteome</keyword>
<feature type="compositionally biased region" description="Low complexity" evidence="5">
    <location>
        <begin position="179"/>
        <end position="188"/>
    </location>
</feature>
<keyword evidence="6" id="KW-0812">Transmembrane</keyword>
<keyword evidence="4" id="KW-0572">Peptidoglycan-anchor</keyword>
<feature type="transmembrane region" description="Helical" evidence="6">
    <location>
        <begin position="226"/>
        <end position="248"/>
    </location>
</feature>
<evidence type="ECO:0000256" key="1">
    <source>
        <dbReference type="ARBA" id="ARBA00022512"/>
    </source>
</evidence>
<gene>
    <name evidence="9" type="ORF">KGD84_06350</name>
</gene>
<sequence>MSPDFRPGARAPRVIAVSVLAAGLAFGAAAPAFASAPFAPPGDNGTVKIHSPQTPEEDDRNEPKVCEFQVVGHGFDPAQEVTWEILTQGGKPSEREVVLSGGLELDGEGAGSTELLTLDDGHYRLEWTFEGQQSNAAKHKVFKVECSEEEPSPEPSPSPGGEPSTPPESPEPADPPTVEPTGPATPVEPTEPETPVDPTGPATPGPSDEPTAPAGEEPSLPLTGSAIAGLVAAGAAAAAGGGAAIYFGRKRRLQ</sequence>
<keyword evidence="6" id="KW-0472">Membrane</keyword>
<feature type="domain" description="Gram-positive cocci surface proteins LPxTG" evidence="8">
    <location>
        <begin position="213"/>
        <end position="252"/>
    </location>
</feature>
<dbReference type="InterPro" id="IPR019931">
    <property type="entry name" value="LPXTG_anchor"/>
</dbReference>
<evidence type="ECO:0000256" key="3">
    <source>
        <dbReference type="ARBA" id="ARBA00022729"/>
    </source>
</evidence>
<keyword evidence="6" id="KW-1133">Transmembrane helix</keyword>
<proteinExistence type="predicted"/>
<organism evidence="9 10">
    <name type="scientific">Nocardiopsis changdeensis</name>
    <dbReference type="NCBI Taxonomy" id="2831969"/>
    <lineage>
        <taxon>Bacteria</taxon>
        <taxon>Bacillati</taxon>
        <taxon>Actinomycetota</taxon>
        <taxon>Actinomycetes</taxon>
        <taxon>Streptosporangiales</taxon>
        <taxon>Nocardiopsidaceae</taxon>
        <taxon>Nocardiopsis</taxon>
    </lineage>
</organism>
<evidence type="ECO:0000259" key="8">
    <source>
        <dbReference type="Pfam" id="PF00746"/>
    </source>
</evidence>
<dbReference type="Pfam" id="PF00746">
    <property type="entry name" value="Gram_pos_anchor"/>
    <property type="match status" value="1"/>
</dbReference>
<name>A0ABX8BS63_9ACTN</name>
<keyword evidence="3 7" id="KW-0732">Signal</keyword>
<protein>
    <submittedName>
        <fullName evidence="9">LPXTG cell wall anchor domain-containing protein</fullName>
    </submittedName>
</protein>
<evidence type="ECO:0000313" key="9">
    <source>
        <dbReference type="EMBL" id="QUX23947.1"/>
    </source>
</evidence>
<evidence type="ECO:0000256" key="6">
    <source>
        <dbReference type="SAM" id="Phobius"/>
    </source>
</evidence>
<evidence type="ECO:0000256" key="4">
    <source>
        <dbReference type="ARBA" id="ARBA00023088"/>
    </source>
</evidence>
<dbReference type="EMBL" id="CP074133">
    <property type="protein sequence ID" value="QUX23947.1"/>
    <property type="molecule type" value="Genomic_DNA"/>
</dbReference>
<feature type="compositionally biased region" description="Pro residues" evidence="5">
    <location>
        <begin position="153"/>
        <end position="178"/>
    </location>
</feature>
<evidence type="ECO:0000256" key="7">
    <source>
        <dbReference type="SAM" id="SignalP"/>
    </source>
</evidence>